<feature type="compositionally biased region" description="Pro residues" evidence="4">
    <location>
        <begin position="219"/>
        <end position="231"/>
    </location>
</feature>
<dbReference type="GO" id="GO:0005737">
    <property type="term" value="C:cytoplasm"/>
    <property type="evidence" value="ECO:0007669"/>
    <property type="project" value="TreeGrafter"/>
</dbReference>
<dbReference type="PANTHER" id="PTHR24346:SF30">
    <property type="entry name" value="MATERNAL EMBRYONIC LEUCINE ZIPPER KINASE"/>
    <property type="match status" value="1"/>
</dbReference>
<evidence type="ECO:0000256" key="1">
    <source>
        <dbReference type="ARBA" id="ARBA00022741"/>
    </source>
</evidence>
<dbReference type="Proteomes" id="UP000324748">
    <property type="component" value="Unassembled WGS sequence"/>
</dbReference>
<feature type="compositionally biased region" description="Low complexity" evidence="4">
    <location>
        <begin position="101"/>
        <end position="122"/>
    </location>
</feature>
<evidence type="ECO:0000313" key="7">
    <source>
        <dbReference type="EMBL" id="KAA1109455.1"/>
    </source>
</evidence>
<dbReference type="PANTHER" id="PTHR24346">
    <property type="entry name" value="MAP/MICROTUBULE AFFINITY-REGULATING KINASE"/>
    <property type="match status" value="1"/>
</dbReference>
<dbReference type="AlphaFoldDB" id="A0A5B0Q8N0"/>
<dbReference type="Gene3D" id="3.30.200.20">
    <property type="entry name" value="Phosphorylase Kinase, domain 1"/>
    <property type="match status" value="1"/>
</dbReference>
<keyword evidence="8" id="KW-1185">Reference proteome</keyword>
<feature type="region of interest" description="Disordered" evidence="4">
    <location>
        <begin position="889"/>
        <end position="963"/>
    </location>
</feature>
<comment type="caution">
    <text evidence="7">The sequence shown here is derived from an EMBL/GenBank/DDBJ whole genome shotgun (WGS) entry which is preliminary data.</text>
</comment>
<feature type="region of interest" description="Disordered" evidence="4">
    <location>
        <begin position="361"/>
        <end position="381"/>
    </location>
</feature>
<evidence type="ECO:0000256" key="3">
    <source>
        <dbReference type="PROSITE-ProRule" id="PRU10141"/>
    </source>
</evidence>
<evidence type="ECO:0000256" key="2">
    <source>
        <dbReference type="ARBA" id="ARBA00022840"/>
    </source>
</evidence>
<dbReference type="InterPro" id="IPR011009">
    <property type="entry name" value="Kinase-like_dom_sf"/>
</dbReference>
<dbReference type="Pfam" id="PF00069">
    <property type="entry name" value="Pkinase"/>
    <property type="match status" value="2"/>
</dbReference>
<feature type="region of interest" description="Disordered" evidence="4">
    <location>
        <begin position="175"/>
        <end position="253"/>
    </location>
</feature>
<feature type="domain" description="Protein kinase" evidence="5">
    <location>
        <begin position="325"/>
        <end position="773"/>
    </location>
</feature>
<dbReference type="EMBL" id="VDEP01000305">
    <property type="protein sequence ID" value="KAA1109455.1"/>
    <property type="molecule type" value="Genomic_DNA"/>
</dbReference>
<dbReference type="InterPro" id="IPR017441">
    <property type="entry name" value="Protein_kinase_ATP_BS"/>
</dbReference>
<feature type="region of interest" description="Disordered" evidence="4">
    <location>
        <begin position="778"/>
        <end position="807"/>
    </location>
</feature>
<keyword evidence="1 3" id="KW-0547">Nucleotide-binding</keyword>
<dbReference type="InterPro" id="IPR000719">
    <property type="entry name" value="Prot_kinase_dom"/>
</dbReference>
<dbReference type="PROSITE" id="PS50011">
    <property type="entry name" value="PROTEIN_KINASE_DOM"/>
    <property type="match status" value="1"/>
</dbReference>
<evidence type="ECO:0000313" key="9">
    <source>
        <dbReference type="Proteomes" id="UP000325313"/>
    </source>
</evidence>
<dbReference type="GO" id="GO:0005524">
    <property type="term" value="F:ATP binding"/>
    <property type="evidence" value="ECO:0007669"/>
    <property type="project" value="UniProtKB-UniRule"/>
</dbReference>
<dbReference type="InterPro" id="IPR008271">
    <property type="entry name" value="Ser/Thr_kinase_AS"/>
</dbReference>
<dbReference type="PROSITE" id="PS00108">
    <property type="entry name" value="PROTEIN_KINASE_ST"/>
    <property type="match status" value="1"/>
</dbReference>
<dbReference type="Gene3D" id="1.10.510.10">
    <property type="entry name" value="Transferase(Phosphotransferase) domain 1"/>
    <property type="match status" value="3"/>
</dbReference>
<feature type="binding site" evidence="3">
    <location>
        <position position="354"/>
    </location>
    <ligand>
        <name>ATP</name>
        <dbReference type="ChEBI" id="CHEBI:30616"/>
    </ligand>
</feature>
<keyword evidence="2 3" id="KW-0067">ATP-binding</keyword>
<dbReference type="GO" id="GO:0035556">
    <property type="term" value="P:intracellular signal transduction"/>
    <property type="evidence" value="ECO:0007669"/>
    <property type="project" value="TreeGrafter"/>
</dbReference>
<proteinExistence type="predicted"/>
<feature type="region of interest" description="Disordered" evidence="4">
    <location>
        <begin position="609"/>
        <end position="652"/>
    </location>
</feature>
<dbReference type="EMBL" id="VSWC01000040">
    <property type="protein sequence ID" value="KAA1106399.1"/>
    <property type="molecule type" value="Genomic_DNA"/>
</dbReference>
<dbReference type="GO" id="GO:0004674">
    <property type="term" value="F:protein serine/threonine kinase activity"/>
    <property type="evidence" value="ECO:0007669"/>
    <property type="project" value="TreeGrafter"/>
</dbReference>
<dbReference type="Proteomes" id="UP000325313">
    <property type="component" value="Unassembled WGS sequence"/>
</dbReference>
<dbReference type="PROSITE" id="PS00107">
    <property type="entry name" value="PROTEIN_KINASE_ATP"/>
    <property type="match status" value="1"/>
</dbReference>
<feature type="compositionally biased region" description="Polar residues" evidence="4">
    <location>
        <begin position="788"/>
        <end position="797"/>
    </location>
</feature>
<reference evidence="8 9" key="1">
    <citation type="submission" date="2019-05" db="EMBL/GenBank/DDBJ databases">
        <title>Emergence of the Ug99 lineage of the wheat stem rust pathogen through somatic hybridization.</title>
        <authorList>
            <person name="Li F."/>
            <person name="Upadhyaya N.M."/>
            <person name="Sperschneider J."/>
            <person name="Matny O."/>
            <person name="Nguyen-Phuc H."/>
            <person name="Mago R."/>
            <person name="Raley C."/>
            <person name="Miller M.E."/>
            <person name="Silverstein K.A.T."/>
            <person name="Henningsen E."/>
            <person name="Hirsch C.D."/>
            <person name="Visser B."/>
            <person name="Pretorius Z.A."/>
            <person name="Steffenson B.J."/>
            <person name="Schwessinger B."/>
            <person name="Dodds P.N."/>
            <person name="Figueroa M."/>
        </authorList>
    </citation>
    <scope>NUCLEOTIDE SEQUENCE [LARGE SCALE GENOMIC DNA]</scope>
    <source>
        <strain evidence="6">21-0</strain>
        <strain evidence="7 9">Ug99</strain>
    </source>
</reference>
<sequence length="963" mass="104652">MTLPLSSFGPVVDSGHNNTLSNDDNPHSNNTHSDDYDTFEIFDPRGLFSPATNHHQALSSDNLLWLKNQQAGSPQPAPSLQSAFGFSLPPWSIDPAHPTQPNSSSNNNNSTTTTTTTPAATTKTIDHLNSPQHSSPSFSPPNSSFNLPPESTPRMISPVESPISPCSSLLQFCRSPPTSLSMDQAGSLTRGRSPPPRFLSHSHSTPSPSSSATSSPSPSHHPVPIMHPIPSHPRQNPACTHHRPTPIVTSGIRDSSLPSRLSYLRSDDRLDSVSSLAYSDMDASPAVNFLSAFADATLPSIRTEMSPIPTVPSEVLEEGDQVAGYIFGPIIGRGGFSVVREARHPITEQRVAVKIVRRSTTTTLPGSQHKPRFPPQPVSLHASISSRDRSSSVAMTVNGHLVNSTHLPLPTSATEDLANALLKQEIRVWSNLRPHPNLVPLLSLHETPTQTLLFMPICEGGNLLQLLNQVKLNPNEQDKLYELFNWPSSDPSSSPSLGQSDSSLSPGGLRLDLVRPIFWQIVQGLKYLHTEAGIVHKDIKLENILIQKGQIKISDFGLATYPSPGRPIDTSRMGKGKASSSWNRDLSLPKNFSALPRINEGRISGSVDPRTLTWSQSHHNRSRLPPKLDNSMFSSQPVKEVDDDDISRQEDDSLSSINMFPTAAGSLAYTPPEQLRSETPLACPSLDIWALGCVLYGLLEGHLPFEDDFEPRLRLKIMNGQFEFPGTLVVKPDETSERDGEQKMMVAKVLKGCLAVDRNSRWMISEIVSSSWLERHQTPVHSRGGTMSDDSGQSSSEAPLDELSMSKRSASISSSAASAWSIEELSLVPGAETCTNDRPSSPSGSDKDDLMIGSCPAAFQAILPLCASSDNSASPLLNENELMDLHSLLTNVPSGSSPSSPLSPPPSTGLDRPARSRRRTSGFDRHHHLNRIQHPIPRASPPVPLPSHSRSRSRNRSPFCPPK</sequence>
<feature type="compositionally biased region" description="Basic residues" evidence="4">
    <location>
        <begin position="915"/>
        <end position="931"/>
    </location>
</feature>
<feature type="compositionally biased region" description="Low complexity" evidence="4">
    <location>
        <begin position="201"/>
        <end position="218"/>
    </location>
</feature>
<organism evidence="7 9">
    <name type="scientific">Puccinia graminis f. sp. tritici</name>
    <dbReference type="NCBI Taxonomy" id="56615"/>
    <lineage>
        <taxon>Eukaryota</taxon>
        <taxon>Fungi</taxon>
        <taxon>Dikarya</taxon>
        <taxon>Basidiomycota</taxon>
        <taxon>Pucciniomycotina</taxon>
        <taxon>Pucciniomycetes</taxon>
        <taxon>Pucciniales</taxon>
        <taxon>Pucciniaceae</taxon>
        <taxon>Puccinia</taxon>
    </lineage>
</organism>
<feature type="region of interest" description="Disordered" evidence="4">
    <location>
        <begin position="1"/>
        <end position="36"/>
    </location>
</feature>
<name>A0A5B0Q8N0_PUCGR</name>
<dbReference type="SMART" id="SM00220">
    <property type="entry name" value="S_TKc"/>
    <property type="match status" value="1"/>
</dbReference>
<evidence type="ECO:0000259" key="5">
    <source>
        <dbReference type="PROSITE" id="PS50011"/>
    </source>
</evidence>
<evidence type="ECO:0000256" key="4">
    <source>
        <dbReference type="SAM" id="MobiDB-lite"/>
    </source>
</evidence>
<protein>
    <recommendedName>
        <fullName evidence="5">Protein kinase domain-containing protein</fullName>
    </recommendedName>
</protein>
<accession>A0A5B0Q8N0</accession>
<feature type="compositionally biased region" description="Low complexity" evidence="4">
    <location>
        <begin position="129"/>
        <end position="149"/>
    </location>
</feature>
<evidence type="ECO:0000313" key="6">
    <source>
        <dbReference type="EMBL" id="KAA1106399.1"/>
    </source>
</evidence>
<feature type="compositionally biased region" description="Polar residues" evidence="4">
    <location>
        <begin position="69"/>
        <end position="84"/>
    </location>
</feature>
<feature type="compositionally biased region" description="Polar residues" evidence="4">
    <location>
        <begin position="175"/>
        <end position="187"/>
    </location>
</feature>
<dbReference type="OrthoDB" id="4062651at2759"/>
<dbReference type="SUPFAM" id="SSF56112">
    <property type="entry name" value="Protein kinase-like (PK-like)"/>
    <property type="match status" value="1"/>
</dbReference>
<feature type="compositionally biased region" description="Polar residues" evidence="4">
    <location>
        <begin position="15"/>
        <end position="31"/>
    </location>
</feature>
<gene>
    <name evidence="6" type="ORF">PGT21_050158</name>
    <name evidence="7" type="ORF">PGTUg99_033814</name>
</gene>
<feature type="region of interest" description="Disordered" evidence="4">
    <location>
        <begin position="69"/>
        <end position="160"/>
    </location>
</feature>
<evidence type="ECO:0000313" key="8">
    <source>
        <dbReference type="Proteomes" id="UP000324748"/>
    </source>
</evidence>